<reference evidence="2" key="1">
    <citation type="submission" date="2019-05" db="EMBL/GenBank/DDBJ databases">
        <title>Annotation for the trematode Fasciolopsis buski.</title>
        <authorList>
            <person name="Choi Y.-J."/>
        </authorList>
    </citation>
    <scope>NUCLEOTIDE SEQUENCE</scope>
    <source>
        <strain evidence="2">HT</strain>
        <tissue evidence="2">Whole worm</tissue>
    </source>
</reference>
<accession>A0A8E0RLK9</accession>
<dbReference type="PANTHER" id="PTHR35075:SF1">
    <property type="entry name" value="A-KINASE ANCHOR PROTEIN 14"/>
    <property type="match status" value="1"/>
</dbReference>
<dbReference type="Pfam" id="PF13879">
    <property type="entry name" value="Hmw_CFAP97"/>
    <property type="match status" value="1"/>
</dbReference>
<sequence length="444" mass="52911">MHNSYYSVKPCQNKYLQMRFDYKVEEKHKKTLANMKPTVDTTPPRTFYLVHNRPKRNFFMKETSERIERENLRLIKRMEEIMHLKGFVDNQNRYKPKSLNEDFRRREIQRIMRDNEDLVRRMNQRLMTYRGPRWEESWAHTLTYLDNISKYPSFLKKDEKRPTSQLSQCGRNENKTIPPFVETVENIALDKLDDINPDQMLIDFDSPVVKKLPNYCQLVQQESTNQLPEEVRGFVASVIQTSLQQVYQQGLLSDKPHFDEGTLEAAISMVEDQQREERSGQPNLMNMNVYEPCDDEINETGKQSIRLSDEVHPTPNIQWPTIGEFTPEQGLKKIEEYIKGWNVDESWLHCTDILPVEELPYDVNHRYRVRWSMPTRRSPIPAATVSIYFTIQVSKIKPKHSEVGVYYQVETFRTKHRPGATRFCKRWLRDVIDNKMRLMSYVKF</sequence>
<gene>
    <name evidence="2" type="ORF">FBUS_06917</name>
</gene>
<dbReference type="InterPro" id="IPR025663">
    <property type="entry name" value="AKAP_28"/>
</dbReference>
<dbReference type="InterPro" id="IPR029488">
    <property type="entry name" value="Hmw/CFAP97"/>
</dbReference>
<dbReference type="AlphaFoldDB" id="A0A8E0RLK9"/>
<dbReference type="GO" id="GO:0034237">
    <property type="term" value="F:protein kinase A regulatory subunit binding"/>
    <property type="evidence" value="ECO:0007669"/>
    <property type="project" value="TreeGrafter"/>
</dbReference>
<evidence type="ECO:0000313" key="2">
    <source>
        <dbReference type="EMBL" id="KAA0186916.1"/>
    </source>
</evidence>
<evidence type="ECO:0000256" key="1">
    <source>
        <dbReference type="ARBA" id="ARBA00008315"/>
    </source>
</evidence>
<keyword evidence="3" id="KW-1185">Reference proteome</keyword>
<dbReference type="GO" id="GO:0005952">
    <property type="term" value="C:cAMP-dependent protein kinase complex"/>
    <property type="evidence" value="ECO:0007669"/>
    <property type="project" value="TreeGrafter"/>
</dbReference>
<evidence type="ECO:0000313" key="3">
    <source>
        <dbReference type="Proteomes" id="UP000728185"/>
    </source>
</evidence>
<dbReference type="InterPro" id="IPR053084">
    <property type="entry name" value="AKAP"/>
</dbReference>
<name>A0A8E0RLK9_9TREM</name>
<dbReference type="OrthoDB" id="2148342at2759"/>
<comment type="similarity">
    <text evidence="1">Belongs to the CFAP97 family.</text>
</comment>
<comment type="caution">
    <text evidence="2">The sequence shown here is derived from an EMBL/GenBank/DDBJ whole genome shotgun (WGS) entry which is preliminary data.</text>
</comment>
<dbReference type="Proteomes" id="UP000728185">
    <property type="component" value="Unassembled WGS sequence"/>
</dbReference>
<proteinExistence type="inferred from homology"/>
<dbReference type="Pfam" id="PF14469">
    <property type="entry name" value="AKAP28"/>
    <property type="match status" value="1"/>
</dbReference>
<organism evidence="2 3">
    <name type="scientific">Fasciolopsis buskii</name>
    <dbReference type="NCBI Taxonomy" id="27845"/>
    <lineage>
        <taxon>Eukaryota</taxon>
        <taxon>Metazoa</taxon>
        <taxon>Spiralia</taxon>
        <taxon>Lophotrochozoa</taxon>
        <taxon>Platyhelminthes</taxon>
        <taxon>Trematoda</taxon>
        <taxon>Digenea</taxon>
        <taxon>Plagiorchiida</taxon>
        <taxon>Echinostomata</taxon>
        <taxon>Echinostomatoidea</taxon>
        <taxon>Fasciolidae</taxon>
        <taxon>Fasciolopsis</taxon>
    </lineage>
</organism>
<protein>
    <submittedName>
        <fullName evidence="2">A-kinase anchor protein 14</fullName>
    </submittedName>
</protein>
<dbReference type="PANTHER" id="PTHR35075">
    <property type="entry name" value="A-KINASE ANCHOR PROTEIN 14"/>
    <property type="match status" value="1"/>
</dbReference>
<dbReference type="EMBL" id="LUCM01009487">
    <property type="protein sequence ID" value="KAA0186916.1"/>
    <property type="molecule type" value="Genomic_DNA"/>
</dbReference>